<dbReference type="InterPro" id="IPR024453">
    <property type="entry name" value="Peptidase_C92"/>
</dbReference>
<dbReference type="RefSeq" id="WP_120545484.1">
    <property type="nucleotide sequence ID" value="NZ_RAVZ01000473.1"/>
</dbReference>
<gene>
    <name evidence="1" type="ORF">D7V88_38330</name>
</gene>
<proteinExistence type="predicted"/>
<accession>A0A3A8HP53</accession>
<comment type="caution">
    <text evidence="1">The sequence shown here is derived from an EMBL/GenBank/DDBJ whole genome shotgun (WGS) entry which is preliminary data.</text>
</comment>
<dbReference type="Proteomes" id="UP000268094">
    <property type="component" value="Unassembled WGS sequence"/>
</dbReference>
<protein>
    <submittedName>
        <fullName evidence="1">Peptidase</fullName>
    </submittedName>
</protein>
<dbReference type="EMBL" id="RAVZ01000473">
    <property type="protein sequence ID" value="RKG72316.1"/>
    <property type="molecule type" value="Genomic_DNA"/>
</dbReference>
<dbReference type="Pfam" id="PF05708">
    <property type="entry name" value="Peptidase_C92"/>
    <property type="match status" value="1"/>
</dbReference>
<dbReference type="Gene3D" id="3.90.1720.10">
    <property type="entry name" value="endopeptidase domain like (from Nostoc punctiforme)"/>
    <property type="match status" value="1"/>
</dbReference>
<sequence length="219" mass="23530">MALRGKALWPGVVGTAVLVWWGARGVAAAPRVADTTGVGAKVRTGDVVFQTSGSRQSKAIQVATHSPLSHVGLVEVTQEGVFVVEAVQPVKRTPFEKWKARGVKGRLLVLRPTGVEASAKERVVAEAKRHLGKPYDALFGWGDEAMYCSELVRKAYAAGAGVEYGKMEKLGTLDVAGLQREISERYRGPMPVDLELVTPASLAADSRLEVVHSDFPKAR</sequence>
<reference evidence="2" key="1">
    <citation type="submission" date="2018-09" db="EMBL/GenBank/DDBJ databases">
        <authorList>
            <person name="Livingstone P.G."/>
            <person name="Whitworth D.E."/>
        </authorList>
    </citation>
    <scope>NUCLEOTIDE SEQUENCE [LARGE SCALE GENOMIC DNA]</scope>
    <source>
        <strain evidence="2">CA054A</strain>
    </source>
</reference>
<keyword evidence="2" id="KW-1185">Reference proteome</keyword>
<dbReference type="InterPro" id="IPR038765">
    <property type="entry name" value="Papain-like_cys_pep_sf"/>
</dbReference>
<dbReference type="AlphaFoldDB" id="A0A3A8HP53"/>
<dbReference type="OrthoDB" id="195541at2"/>
<dbReference type="SUPFAM" id="SSF54001">
    <property type="entry name" value="Cysteine proteinases"/>
    <property type="match status" value="1"/>
</dbReference>
<name>A0A3A8HP53_9BACT</name>
<evidence type="ECO:0000313" key="2">
    <source>
        <dbReference type="Proteomes" id="UP000268094"/>
    </source>
</evidence>
<evidence type="ECO:0000313" key="1">
    <source>
        <dbReference type="EMBL" id="RKG72316.1"/>
    </source>
</evidence>
<organism evidence="1 2">
    <name type="scientific">Corallococcus terminator</name>
    <dbReference type="NCBI Taxonomy" id="2316733"/>
    <lineage>
        <taxon>Bacteria</taxon>
        <taxon>Pseudomonadati</taxon>
        <taxon>Myxococcota</taxon>
        <taxon>Myxococcia</taxon>
        <taxon>Myxococcales</taxon>
        <taxon>Cystobacterineae</taxon>
        <taxon>Myxococcaceae</taxon>
        <taxon>Corallococcus</taxon>
    </lineage>
</organism>